<sequence>MEENKVSEEVIKLNRYLALAGYQEGGSLKEVCKWKDHLEVADWYFQHDHRPGTVKSNILSVVKFLRWAQDERILEAGIADEVNTYAYITTWTINMQSFCSPNP</sequence>
<organism evidence="1 2">
    <name type="scientific">Dreissena polymorpha</name>
    <name type="common">Zebra mussel</name>
    <name type="synonym">Mytilus polymorpha</name>
    <dbReference type="NCBI Taxonomy" id="45954"/>
    <lineage>
        <taxon>Eukaryota</taxon>
        <taxon>Metazoa</taxon>
        <taxon>Spiralia</taxon>
        <taxon>Lophotrochozoa</taxon>
        <taxon>Mollusca</taxon>
        <taxon>Bivalvia</taxon>
        <taxon>Autobranchia</taxon>
        <taxon>Heteroconchia</taxon>
        <taxon>Euheterodonta</taxon>
        <taxon>Imparidentia</taxon>
        <taxon>Neoheterodontei</taxon>
        <taxon>Myida</taxon>
        <taxon>Dreissenoidea</taxon>
        <taxon>Dreissenidae</taxon>
        <taxon>Dreissena</taxon>
    </lineage>
</organism>
<protein>
    <submittedName>
        <fullName evidence="1">Uncharacterized protein</fullName>
    </submittedName>
</protein>
<name>A0A9D4D6C8_DREPO</name>
<dbReference type="EMBL" id="JAIWYP010000011">
    <property type="protein sequence ID" value="KAH3738890.1"/>
    <property type="molecule type" value="Genomic_DNA"/>
</dbReference>
<dbReference type="Proteomes" id="UP000828390">
    <property type="component" value="Unassembled WGS sequence"/>
</dbReference>
<reference evidence="1" key="1">
    <citation type="journal article" date="2019" name="bioRxiv">
        <title>The Genome of the Zebra Mussel, Dreissena polymorpha: A Resource for Invasive Species Research.</title>
        <authorList>
            <person name="McCartney M.A."/>
            <person name="Auch B."/>
            <person name="Kono T."/>
            <person name="Mallez S."/>
            <person name="Zhang Y."/>
            <person name="Obille A."/>
            <person name="Becker A."/>
            <person name="Abrahante J.E."/>
            <person name="Garbe J."/>
            <person name="Badalamenti J.P."/>
            <person name="Herman A."/>
            <person name="Mangelson H."/>
            <person name="Liachko I."/>
            <person name="Sullivan S."/>
            <person name="Sone E.D."/>
            <person name="Koren S."/>
            <person name="Silverstein K.A.T."/>
            <person name="Beckman K.B."/>
            <person name="Gohl D.M."/>
        </authorList>
    </citation>
    <scope>NUCLEOTIDE SEQUENCE</scope>
    <source>
        <strain evidence="1">Duluth1</strain>
        <tissue evidence="1">Whole animal</tissue>
    </source>
</reference>
<reference evidence="1" key="2">
    <citation type="submission" date="2020-11" db="EMBL/GenBank/DDBJ databases">
        <authorList>
            <person name="McCartney M.A."/>
            <person name="Auch B."/>
            <person name="Kono T."/>
            <person name="Mallez S."/>
            <person name="Becker A."/>
            <person name="Gohl D.M."/>
            <person name="Silverstein K.A.T."/>
            <person name="Koren S."/>
            <person name="Bechman K.B."/>
            <person name="Herman A."/>
            <person name="Abrahante J.E."/>
            <person name="Garbe J."/>
        </authorList>
    </citation>
    <scope>NUCLEOTIDE SEQUENCE</scope>
    <source>
        <strain evidence="1">Duluth1</strain>
        <tissue evidence="1">Whole animal</tissue>
    </source>
</reference>
<comment type="caution">
    <text evidence="1">The sequence shown here is derived from an EMBL/GenBank/DDBJ whole genome shotgun (WGS) entry which is preliminary data.</text>
</comment>
<accession>A0A9D4D6C8</accession>
<keyword evidence="2" id="KW-1185">Reference proteome</keyword>
<dbReference type="AlphaFoldDB" id="A0A9D4D6C8"/>
<evidence type="ECO:0000313" key="1">
    <source>
        <dbReference type="EMBL" id="KAH3738890.1"/>
    </source>
</evidence>
<gene>
    <name evidence="1" type="ORF">DPMN_045533</name>
</gene>
<proteinExistence type="predicted"/>
<evidence type="ECO:0000313" key="2">
    <source>
        <dbReference type="Proteomes" id="UP000828390"/>
    </source>
</evidence>